<organism evidence="1 3">
    <name type="scientific">Didymodactylos carnosus</name>
    <dbReference type="NCBI Taxonomy" id="1234261"/>
    <lineage>
        <taxon>Eukaryota</taxon>
        <taxon>Metazoa</taxon>
        <taxon>Spiralia</taxon>
        <taxon>Gnathifera</taxon>
        <taxon>Rotifera</taxon>
        <taxon>Eurotatoria</taxon>
        <taxon>Bdelloidea</taxon>
        <taxon>Philodinida</taxon>
        <taxon>Philodinidae</taxon>
        <taxon>Didymodactylos</taxon>
    </lineage>
</organism>
<dbReference type="Gene3D" id="3.90.228.10">
    <property type="match status" value="1"/>
</dbReference>
<dbReference type="AlphaFoldDB" id="A0A814HWV9"/>
<evidence type="ECO:0000313" key="2">
    <source>
        <dbReference type="EMBL" id="CAF3787281.1"/>
    </source>
</evidence>
<dbReference type="Proteomes" id="UP000681722">
    <property type="component" value="Unassembled WGS sequence"/>
</dbReference>
<evidence type="ECO:0000313" key="3">
    <source>
        <dbReference type="Proteomes" id="UP000663829"/>
    </source>
</evidence>
<sequence length="382" mass="43937">MKASETATKEYVINKWKNYKKTDLPPAILVPAQPPKSLTTQPSPDRIKRCIPVQRILTELEKIKGSILDMPDISSNKGLTTIKEEIRKAFYGQFTGDFTPLMGEDELKESTYRNVASCILKQDDSNPKYKRITSLVYNWLGTLCRSDKIDKIEIVFNSGRYRAFLHQLHCIEDRQDQLDFQPDLSDESSLEERKFVLERLDKVCKQVSHNRQVRMARMWHGYHRASLPSLLTNGFATLGKNDNGWYGKAMYFTASAKYARRYGNCLIMCYILILNPFPIVTDDAPPNVPSSTFRFYGKGTHQNYQCHYIPVAAADNNPNTIDYRPPVNGIDNALYDELAVFQEINILPQIVVHLQETQLRHASIRGKNNLCDCDWQFTVYCT</sequence>
<reference evidence="1" key="1">
    <citation type="submission" date="2021-02" db="EMBL/GenBank/DDBJ databases">
        <authorList>
            <person name="Nowell W R."/>
        </authorList>
    </citation>
    <scope>NUCLEOTIDE SEQUENCE</scope>
</reference>
<dbReference type="OrthoDB" id="10050822at2759"/>
<dbReference type="SUPFAM" id="SSF56399">
    <property type="entry name" value="ADP-ribosylation"/>
    <property type="match status" value="1"/>
</dbReference>
<name>A0A814HWV9_9BILA</name>
<evidence type="ECO:0000313" key="1">
    <source>
        <dbReference type="EMBL" id="CAF1015697.1"/>
    </source>
</evidence>
<dbReference type="EMBL" id="CAJOBC010003502">
    <property type="protein sequence ID" value="CAF3787281.1"/>
    <property type="molecule type" value="Genomic_DNA"/>
</dbReference>
<accession>A0A814HWV9</accession>
<proteinExistence type="predicted"/>
<comment type="caution">
    <text evidence="1">The sequence shown here is derived from an EMBL/GenBank/DDBJ whole genome shotgun (WGS) entry which is preliminary data.</text>
</comment>
<gene>
    <name evidence="1" type="ORF">GPM918_LOCUS14508</name>
    <name evidence="2" type="ORF">SRO942_LOCUS14508</name>
</gene>
<keyword evidence="3" id="KW-1185">Reference proteome</keyword>
<protein>
    <recommendedName>
        <fullName evidence="4">Poly [ADP-ribose] polymerase</fullName>
    </recommendedName>
</protein>
<evidence type="ECO:0008006" key="4">
    <source>
        <dbReference type="Google" id="ProtNLM"/>
    </source>
</evidence>
<dbReference type="EMBL" id="CAJNOQ010003502">
    <property type="protein sequence ID" value="CAF1015697.1"/>
    <property type="molecule type" value="Genomic_DNA"/>
</dbReference>
<dbReference type="Proteomes" id="UP000663829">
    <property type="component" value="Unassembled WGS sequence"/>
</dbReference>